<protein>
    <recommendedName>
        <fullName evidence="2">PDZ domain-containing protein</fullName>
    </recommendedName>
</protein>
<dbReference type="EMBL" id="HACG01018507">
    <property type="protein sequence ID" value="CEK65372.1"/>
    <property type="molecule type" value="Transcribed_RNA"/>
</dbReference>
<organism evidence="1">
    <name type="scientific">Arion vulgaris</name>
    <dbReference type="NCBI Taxonomy" id="1028688"/>
    <lineage>
        <taxon>Eukaryota</taxon>
        <taxon>Metazoa</taxon>
        <taxon>Spiralia</taxon>
        <taxon>Lophotrochozoa</taxon>
        <taxon>Mollusca</taxon>
        <taxon>Gastropoda</taxon>
        <taxon>Heterobranchia</taxon>
        <taxon>Euthyneura</taxon>
        <taxon>Panpulmonata</taxon>
        <taxon>Eupulmonata</taxon>
        <taxon>Stylommatophora</taxon>
        <taxon>Helicina</taxon>
        <taxon>Arionoidea</taxon>
        <taxon>Arionidae</taxon>
        <taxon>Arion</taxon>
    </lineage>
</organism>
<dbReference type="InterPro" id="IPR036034">
    <property type="entry name" value="PDZ_sf"/>
</dbReference>
<evidence type="ECO:0000313" key="1">
    <source>
        <dbReference type="EMBL" id="CEK65372.1"/>
    </source>
</evidence>
<evidence type="ECO:0008006" key="2">
    <source>
        <dbReference type="Google" id="ProtNLM"/>
    </source>
</evidence>
<feature type="non-terminal residue" evidence="1">
    <location>
        <position position="66"/>
    </location>
</feature>
<dbReference type="AlphaFoldDB" id="A0A0B6ZAF6"/>
<feature type="non-terminal residue" evidence="1">
    <location>
        <position position="1"/>
    </location>
</feature>
<accession>A0A0B6ZAF6</accession>
<sequence>AARSGLALGDLILSANNIPMQTKQEFSKINFITQNKLRLLVQHPLEISSKAANHVKQLKASMGIIH</sequence>
<name>A0A0B6ZAF6_9EUPU</name>
<gene>
    <name evidence="1" type="primary">ORF54823</name>
</gene>
<dbReference type="Gene3D" id="2.30.42.10">
    <property type="match status" value="1"/>
</dbReference>
<reference evidence="1" key="1">
    <citation type="submission" date="2014-12" db="EMBL/GenBank/DDBJ databases">
        <title>Insight into the proteome of Arion vulgaris.</title>
        <authorList>
            <person name="Aradska J."/>
            <person name="Bulat T."/>
            <person name="Smidak R."/>
            <person name="Sarate P."/>
            <person name="Gangsoo J."/>
            <person name="Sialana F."/>
            <person name="Bilban M."/>
            <person name="Lubec G."/>
        </authorList>
    </citation>
    <scope>NUCLEOTIDE SEQUENCE</scope>
    <source>
        <tissue evidence="1">Skin</tissue>
    </source>
</reference>
<dbReference type="SUPFAM" id="SSF50156">
    <property type="entry name" value="PDZ domain-like"/>
    <property type="match status" value="1"/>
</dbReference>
<proteinExistence type="predicted"/>